<dbReference type="SMART" id="SM00698">
    <property type="entry name" value="MORN"/>
    <property type="match status" value="5"/>
</dbReference>
<evidence type="ECO:0000256" key="1">
    <source>
        <dbReference type="ARBA" id="ARBA00022737"/>
    </source>
</evidence>
<proteinExistence type="predicted"/>
<dbReference type="PANTHER" id="PTHR43215">
    <property type="entry name" value="RADIAL SPOKE HEAD 1 HOMOLOG"/>
    <property type="match status" value="1"/>
</dbReference>
<reference evidence="3 4" key="1">
    <citation type="submission" date="2024-03" db="EMBL/GenBank/DDBJ databases">
        <title>Aureococcus anophagefferens CCMP1851 and Kratosvirus quantuckense: Draft genome of a second virus-susceptible host strain in the model system.</title>
        <authorList>
            <person name="Chase E."/>
            <person name="Truchon A.R."/>
            <person name="Schepens W."/>
            <person name="Wilhelm S.W."/>
        </authorList>
    </citation>
    <scope>NUCLEOTIDE SEQUENCE [LARGE SCALE GENOMIC DNA]</scope>
    <source>
        <strain evidence="3 4">CCMP1851</strain>
    </source>
</reference>
<evidence type="ECO:0000256" key="2">
    <source>
        <dbReference type="SAM" id="MobiDB-lite"/>
    </source>
</evidence>
<gene>
    <name evidence="3" type="ORF">SO694_00104049</name>
</gene>
<dbReference type="PANTHER" id="PTHR43215:SF14">
    <property type="entry name" value="RADIAL SPOKE HEAD 1 HOMOLOG"/>
    <property type="match status" value="1"/>
</dbReference>
<keyword evidence="4" id="KW-1185">Reference proteome</keyword>
<name>A0ABR1FMC7_AURAN</name>
<sequence>MGDEESNYKVEYLDLPEDSTEEKEFVWVARAGKARVTYNSGSVYEGDFNDEKMKHGTGKFVWMTQGEEDEEPKPLATYEGEYADGKRSGVGTMTYPSGDTYTGEWKDNKMHGTGTYKYKKTDDIYSGSFVDGEKEGAGTYEFGKDSSRLDGTWAKGAFTSGEWQFKDAGNYQGTFEGGQPIGAGKFNFVTAGGIKIAQEGEYKSDAPVDPDAAEDAEPPVRTWHGKPVFSS</sequence>
<keyword evidence="1" id="KW-0677">Repeat</keyword>
<organism evidence="3 4">
    <name type="scientific">Aureococcus anophagefferens</name>
    <name type="common">Harmful bloom alga</name>
    <dbReference type="NCBI Taxonomy" id="44056"/>
    <lineage>
        <taxon>Eukaryota</taxon>
        <taxon>Sar</taxon>
        <taxon>Stramenopiles</taxon>
        <taxon>Ochrophyta</taxon>
        <taxon>Pelagophyceae</taxon>
        <taxon>Pelagomonadales</taxon>
        <taxon>Pelagomonadaceae</taxon>
        <taxon>Aureococcus</taxon>
    </lineage>
</organism>
<dbReference type="Gene3D" id="2.20.110.10">
    <property type="entry name" value="Histone H3 K4-specific methyltransferase SET7/9 N-terminal domain"/>
    <property type="match status" value="1"/>
</dbReference>
<feature type="region of interest" description="Disordered" evidence="2">
    <location>
        <begin position="201"/>
        <end position="231"/>
    </location>
</feature>
<dbReference type="Pfam" id="PF02493">
    <property type="entry name" value="MORN"/>
    <property type="match status" value="5"/>
</dbReference>
<dbReference type="Proteomes" id="UP001363151">
    <property type="component" value="Unassembled WGS sequence"/>
</dbReference>
<comment type="caution">
    <text evidence="3">The sequence shown here is derived from an EMBL/GenBank/DDBJ whole genome shotgun (WGS) entry which is preliminary data.</text>
</comment>
<evidence type="ECO:0000313" key="3">
    <source>
        <dbReference type="EMBL" id="KAK7233484.1"/>
    </source>
</evidence>
<dbReference type="EMBL" id="JBBJCI010000359">
    <property type="protein sequence ID" value="KAK7233484.1"/>
    <property type="molecule type" value="Genomic_DNA"/>
</dbReference>
<evidence type="ECO:0000313" key="4">
    <source>
        <dbReference type="Proteomes" id="UP001363151"/>
    </source>
</evidence>
<accession>A0ABR1FMC7</accession>
<dbReference type="SUPFAM" id="SSF82185">
    <property type="entry name" value="Histone H3 K4-specific methyltransferase SET7/9 N-terminal domain"/>
    <property type="match status" value="1"/>
</dbReference>
<protein>
    <submittedName>
        <fullName evidence="3">1-phosphatidylinositol-4-phosphate 5-kinase</fullName>
    </submittedName>
</protein>
<dbReference type="InterPro" id="IPR003409">
    <property type="entry name" value="MORN"/>
</dbReference>